<keyword evidence="1" id="KW-1133">Transmembrane helix</keyword>
<feature type="transmembrane region" description="Helical" evidence="1">
    <location>
        <begin position="1620"/>
        <end position="1638"/>
    </location>
</feature>
<dbReference type="EMBL" id="QNQU01000010">
    <property type="protein sequence ID" value="RBQ06704.1"/>
    <property type="molecule type" value="Genomic_DNA"/>
</dbReference>
<name>A0A366L075_9SPHI</name>
<accession>A0A366L075</accession>
<organism evidence="2 3">
    <name type="scientific">Pedobacter miscanthi</name>
    <dbReference type="NCBI Taxonomy" id="2259170"/>
    <lineage>
        <taxon>Bacteria</taxon>
        <taxon>Pseudomonadati</taxon>
        <taxon>Bacteroidota</taxon>
        <taxon>Sphingobacteriia</taxon>
        <taxon>Sphingobacteriales</taxon>
        <taxon>Sphingobacteriaceae</taxon>
        <taxon>Pedobacter</taxon>
    </lineage>
</organism>
<dbReference type="Gene3D" id="3.40.50.300">
    <property type="entry name" value="P-loop containing nucleotide triphosphate hydrolases"/>
    <property type="match status" value="1"/>
</dbReference>
<reference evidence="2 3" key="1">
    <citation type="submission" date="2018-07" db="EMBL/GenBank/DDBJ databases">
        <title>A draft genome of a endophytic bacteria, a new species of Pedobacter.</title>
        <authorList>
            <person name="Zhang Z.D."/>
            <person name="Chen Z.J."/>
        </authorList>
    </citation>
    <scope>NUCLEOTIDE SEQUENCE [LARGE SCALE GENOMIC DNA]</scope>
    <source>
        <strain evidence="2 3">RS10</strain>
    </source>
</reference>
<keyword evidence="1" id="KW-0812">Transmembrane</keyword>
<evidence type="ECO:0000313" key="2">
    <source>
        <dbReference type="EMBL" id="RBQ06704.1"/>
    </source>
</evidence>
<evidence type="ECO:0000313" key="3">
    <source>
        <dbReference type="Proteomes" id="UP000252081"/>
    </source>
</evidence>
<gene>
    <name evidence="2" type="ORF">DRW42_13035</name>
</gene>
<dbReference type="OrthoDB" id="779537at2"/>
<sequence length="1710" mass="197021">MGEIATTLQTGMNGTTYEDNVVAYLSLCMLCNKQPFGPTFGTIVRIELQMRANGWLFDDVVLTMDSGTEEYKIGFSIKSNQHINNNGIDSELNQLLWQQYLEKEDNPFNSNKDYCGLIQPPLARKLGEDLDAVIQQARLQDAAVFYQKNTKHKANSVQKRSIYLSFQCPDSLFVLSGLKKEESVLMLSKFVFFSLDLNAAQSTSAERALDFCGELLENPTIEEKTKLYAFLRSIPRDFAPFGGYLDSIKLIGLLLPVFRLKDFPVFKKDWDKVRERTALSIGILQDTIGGKINFSRTNQLELIQKNFINNHICILSGSSGAGKTIAAKKFVQTVASSANVIWLEAVDFELPNLSNGLGLEHSLEELIEKGTTRPSYLIIDGPEKLTNPQQQDRLARLLRFILALGDSSWKILFTIPSDSVSEVYLFLSRRNISVTSDALVMVENLGERENIALIEAFPELARLMLDEKFRKIVSNLKLLDKLSYHISQLSHDEDTFSETVIIDLIWREEIEKMGVKHPSFMIALASIQADSLNLTIDTSRFTTSDLDPVDDLVTRGFLRFRDGKISFVHDLYGDWARYRHFRSSSDKFKSFTEEKKVSTIMWDRAIQLYALFLLARESGSNAWQKQFMGLSSSETKSIIIQDVFLTGLFIGSNSDQSLETHKELLFKKEGEYLKRLIELFLIKATTVNPEVLRSCREVGIAEQKAIDIDRLPIFHYWPPVLDFILGNLEVVAGLDEIGLSKMVFIWLKHAPSFLLRDRAVKIAIHIVAKIASKRNTYPGGEVKDANQKAIKAMLFGFAEARAEVKELSLKLACREKEKLENYIPNDHRTKPWPDGPTSRINEEFRKVCMEADTLTPMYLLEPGLAGELLLACIIDEPNDIPPFYHRPEDGNLFIVNDFDYNTPFFLRGPFTNFLKFSPHEAIGFICKLTDFCTDRYIEKNYHKDDGPIGLSVGIGEHSKFFFGDYRVFGWNKDMGTAGTPDMLISILMSLENFLYDKLEEAVDISPYLEYMLEKTKSLAILGLVFVVGKSKPVLFDAILHDLLINLDLVYYDRMYNSKYDAWSYIGFPKSWYPQKEKWDKRSQRFTPITAILHPKFILDSTYRENFERVIKAWKLRAESAPSDKNLGQYANDLLYYFDLENYNLEWRNDEVISYSQKPLPVPSTKKTRKKKTESANLFVEEYQQMQAIKDGELLNLDESKKYFESLTTLVRIWEQSGPYKPDKYSIHSPYTHITAVAARLIFSSKIWEDEHFGYWEYIANTTLAILKHRFINLEKSHEFGTGLNWHSFLCIMAPGLYFHDTQSRLGREIIAMCLLLFNLDSTQKVFQYAGMLRNWSDPEFLQLQNLLLRYCFQSKPYKPDLSEDFKNLIEDFIDNRIAGLPMDWEKLKQHEVRLAKGRGRREDKENSPDYSRLAPANNDYILAFFKALPITLDSLSPEDTQLIEGYWLKGIAYMIYQMGPIVPGGKKLDDFPDELSRYMLMNLWTVVFSIEEESRQDVFWQPILQYGYIGVKQIELLMRCFYLKNIDRPAEHGMMVQLLHRMVIFTKDLETWKIASVDRQSDFRLCLYGLDPDTVGIWEDDFSDFTARCQDLYSIYLTKSSLNPYVMLGLLKFLPTPSGIFMLFKGLYTLNLFFGMALKMKENAPEGRIYVGHPKHDKKLEDCLNTLWHKYRANLIDEDSLVLFRLLVEYLVSIRSTVGIELQKAMISVL</sequence>
<protein>
    <submittedName>
        <fullName evidence="2">Uncharacterized protein</fullName>
    </submittedName>
</protein>
<dbReference type="RefSeq" id="WP_113949267.1">
    <property type="nucleotide sequence ID" value="NZ_QNQU01000010.1"/>
</dbReference>
<evidence type="ECO:0000256" key="1">
    <source>
        <dbReference type="SAM" id="Phobius"/>
    </source>
</evidence>
<keyword evidence="1" id="KW-0472">Membrane</keyword>
<dbReference type="InterPro" id="IPR027417">
    <property type="entry name" value="P-loop_NTPase"/>
</dbReference>
<keyword evidence="3" id="KW-1185">Reference proteome</keyword>
<proteinExistence type="predicted"/>
<comment type="caution">
    <text evidence="2">The sequence shown here is derived from an EMBL/GenBank/DDBJ whole genome shotgun (WGS) entry which is preliminary data.</text>
</comment>
<dbReference type="CDD" id="cd01120">
    <property type="entry name" value="RecA-like_superfamily"/>
    <property type="match status" value="1"/>
</dbReference>
<dbReference type="SUPFAM" id="SSF52540">
    <property type="entry name" value="P-loop containing nucleoside triphosphate hydrolases"/>
    <property type="match status" value="1"/>
</dbReference>
<dbReference type="Proteomes" id="UP000252081">
    <property type="component" value="Unassembled WGS sequence"/>
</dbReference>